<gene>
    <name evidence="2" type="ORF">FSB_LOCUS18964</name>
</gene>
<dbReference type="SUPFAM" id="SSF49562">
    <property type="entry name" value="C2 domain (Calcium/lipid-binding domain, CaLB)"/>
    <property type="match status" value="1"/>
</dbReference>
<dbReference type="InterPro" id="IPR035892">
    <property type="entry name" value="C2_domain_sf"/>
</dbReference>
<dbReference type="Gene3D" id="2.60.40.150">
    <property type="entry name" value="C2 domain"/>
    <property type="match status" value="1"/>
</dbReference>
<dbReference type="CDD" id="cd04051">
    <property type="entry name" value="C2_SRC2_like"/>
    <property type="match status" value="1"/>
</dbReference>
<protein>
    <recommendedName>
        <fullName evidence="1">C2 domain-containing protein</fullName>
    </recommendedName>
</protein>
<dbReference type="GO" id="GO:0006952">
    <property type="term" value="P:defense response"/>
    <property type="evidence" value="ECO:0007669"/>
    <property type="project" value="InterPro"/>
</dbReference>
<dbReference type="PANTHER" id="PTHR32246">
    <property type="entry name" value="INGRESSION PROTEIN FIC1"/>
    <property type="match status" value="1"/>
</dbReference>
<organism evidence="2">
    <name type="scientific">Fagus sylvatica</name>
    <name type="common">Beechnut</name>
    <dbReference type="NCBI Taxonomy" id="28930"/>
    <lineage>
        <taxon>Eukaryota</taxon>
        <taxon>Viridiplantae</taxon>
        <taxon>Streptophyta</taxon>
        <taxon>Embryophyta</taxon>
        <taxon>Tracheophyta</taxon>
        <taxon>Spermatophyta</taxon>
        <taxon>Magnoliopsida</taxon>
        <taxon>eudicotyledons</taxon>
        <taxon>Gunneridae</taxon>
        <taxon>Pentapetalae</taxon>
        <taxon>rosids</taxon>
        <taxon>fabids</taxon>
        <taxon>Fagales</taxon>
        <taxon>Fagaceae</taxon>
        <taxon>Fagus</taxon>
    </lineage>
</organism>
<evidence type="ECO:0000259" key="1">
    <source>
        <dbReference type="PROSITE" id="PS50004"/>
    </source>
</evidence>
<proteinExistence type="predicted"/>
<reference evidence="2" key="1">
    <citation type="submission" date="2018-02" db="EMBL/GenBank/DDBJ databases">
        <authorList>
            <person name="Cohen D.B."/>
            <person name="Kent A.D."/>
        </authorList>
    </citation>
    <scope>NUCLEOTIDE SEQUENCE</scope>
</reference>
<dbReference type="PROSITE" id="PS50004">
    <property type="entry name" value="C2"/>
    <property type="match status" value="1"/>
</dbReference>
<accession>A0A2N9FUX1</accession>
<dbReference type="PANTHER" id="PTHR32246:SF28">
    <property type="entry name" value="C2 DOMAIN-CONTAINING PROTEIN"/>
    <property type="match status" value="1"/>
</dbReference>
<name>A0A2N9FUX1_FAGSY</name>
<sequence>MDFTSIELKVISSRDLKGFNFFRKLSVYVVVSLVNDDEVKKNQEQQNLQRQKTPVDRIGDGNPEWNHVMHFDLKHISLRDHCNYLLKFELRSEGIVFGNKTIGQVHVPLKDLIDEFNGAVRFISYQVRTCNGKPTGVLNFSYKINGKTKKIVETTGQNIELSNNKVQYPTLEVENQSRYIRYPSLSDVLSPSPAITIPSPKFNNWIPGSPSPSLLPQFPVTGDHRMPYHPVPSIRNPGTYWYTPESMGYTVTPCVDTMGLDNGGRLKMMHPR</sequence>
<dbReference type="SMART" id="SM00239">
    <property type="entry name" value="C2"/>
    <property type="match status" value="1"/>
</dbReference>
<evidence type="ECO:0000313" key="2">
    <source>
        <dbReference type="EMBL" id="SPC91082.1"/>
    </source>
</evidence>
<dbReference type="InterPro" id="IPR000008">
    <property type="entry name" value="C2_dom"/>
</dbReference>
<dbReference type="InterPro" id="IPR044750">
    <property type="entry name" value="C2_SRC2/BAP"/>
</dbReference>
<feature type="domain" description="C2" evidence="1">
    <location>
        <begin position="1"/>
        <end position="124"/>
    </location>
</feature>
<dbReference type="EMBL" id="OIVN01001202">
    <property type="protein sequence ID" value="SPC91082.1"/>
    <property type="molecule type" value="Genomic_DNA"/>
</dbReference>
<dbReference type="Pfam" id="PF00168">
    <property type="entry name" value="C2"/>
    <property type="match status" value="1"/>
</dbReference>
<dbReference type="AlphaFoldDB" id="A0A2N9FUX1"/>